<feature type="compositionally biased region" description="Basic and acidic residues" evidence="1">
    <location>
        <begin position="43"/>
        <end position="53"/>
    </location>
</feature>
<reference evidence="2" key="1">
    <citation type="submission" date="2021-06" db="EMBL/GenBank/DDBJ databases">
        <title>Parelaphostrongylus tenuis whole genome reference sequence.</title>
        <authorList>
            <person name="Garwood T.J."/>
            <person name="Larsen P.A."/>
            <person name="Fountain-Jones N.M."/>
            <person name="Garbe J.R."/>
            <person name="Macchietto M.G."/>
            <person name="Kania S.A."/>
            <person name="Gerhold R.W."/>
            <person name="Richards J.E."/>
            <person name="Wolf T.M."/>
        </authorList>
    </citation>
    <scope>NUCLEOTIDE SEQUENCE</scope>
    <source>
        <strain evidence="2">MNPRO001-30</strain>
        <tissue evidence="2">Meninges</tissue>
    </source>
</reference>
<keyword evidence="3" id="KW-1185">Reference proteome</keyword>
<accession>A0AAD5QQN2</accession>
<sequence>MNDYRAAERRMEHVLGPAQLMKKDHSSINEEEKKSSMKNIYQDLKDTNHRLYN</sequence>
<evidence type="ECO:0000313" key="3">
    <source>
        <dbReference type="Proteomes" id="UP001196413"/>
    </source>
</evidence>
<comment type="caution">
    <text evidence="2">The sequence shown here is derived from an EMBL/GenBank/DDBJ whole genome shotgun (WGS) entry which is preliminary data.</text>
</comment>
<proteinExistence type="predicted"/>
<organism evidence="2 3">
    <name type="scientific">Parelaphostrongylus tenuis</name>
    <name type="common">Meningeal worm</name>
    <dbReference type="NCBI Taxonomy" id="148309"/>
    <lineage>
        <taxon>Eukaryota</taxon>
        <taxon>Metazoa</taxon>
        <taxon>Ecdysozoa</taxon>
        <taxon>Nematoda</taxon>
        <taxon>Chromadorea</taxon>
        <taxon>Rhabditida</taxon>
        <taxon>Rhabditina</taxon>
        <taxon>Rhabditomorpha</taxon>
        <taxon>Strongyloidea</taxon>
        <taxon>Metastrongylidae</taxon>
        <taxon>Parelaphostrongylus</taxon>
    </lineage>
</organism>
<gene>
    <name evidence="2" type="ORF">KIN20_012782</name>
</gene>
<protein>
    <submittedName>
        <fullName evidence="2">Uncharacterized protein</fullName>
    </submittedName>
</protein>
<evidence type="ECO:0000313" key="2">
    <source>
        <dbReference type="EMBL" id="KAJ1355391.1"/>
    </source>
</evidence>
<dbReference type="Proteomes" id="UP001196413">
    <property type="component" value="Unassembled WGS sequence"/>
</dbReference>
<feature type="region of interest" description="Disordered" evidence="1">
    <location>
        <begin position="15"/>
        <end position="53"/>
    </location>
</feature>
<name>A0AAD5QQN2_PARTN</name>
<feature type="compositionally biased region" description="Basic and acidic residues" evidence="1">
    <location>
        <begin position="21"/>
        <end position="35"/>
    </location>
</feature>
<evidence type="ECO:0000256" key="1">
    <source>
        <dbReference type="SAM" id="MobiDB-lite"/>
    </source>
</evidence>
<dbReference type="AlphaFoldDB" id="A0AAD5QQN2"/>
<dbReference type="EMBL" id="JAHQIW010002473">
    <property type="protein sequence ID" value="KAJ1355391.1"/>
    <property type="molecule type" value="Genomic_DNA"/>
</dbReference>